<organism evidence="1 2">
    <name type="scientific">Aspergillus keveii</name>
    <dbReference type="NCBI Taxonomy" id="714993"/>
    <lineage>
        <taxon>Eukaryota</taxon>
        <taxon>Fungi</taxon>
        <taxon>Dikarya</taxon>
        <taxon>Ascomycota</taxon>
        <taxon>Pezizomycotina</taxon>
        <taxon>Eurotiomycetes</taxon>
        <taxon>Eurotiomycetidae</taxon>
        <taxon>Eurotiales</taxon>
        <taxon>Aspergillaceae</taxon>
        <taxon>Aspergillus</taxon>
        <taxon>Aspergillus subgen. Nidulantes</taxon>
    </lineage>
</organism>
<evidence type="ECO:0000313" key="1">
    <source>
        <dbReference type="EMBL" id="KAL2782677.1"/>
    </source>
</evidence>
<dbReference type="EMBL" id="JBFTWV010000352">
    <property type="protein sequence ID" value="KAL2782677.1"/>
    <property type="molecule type" value="Genomic_DNA"/>
</dbReference>
<dbReference type="Proteomes" id="UP001610563">
    <property type="component" value="Unassembled WGS sequence"/>
</dbReference>
<comment type="caution">
    <text evidence="1">The sequence shown here is derived from an EMBL/GenBank/DDBJ whole genome shotgun (WGS) entry which is preliminary data.</text>
</comment>
<name>A0ABR4FHG0_9EURO</name>
<gene>
    <name evidence="1" type="ORF">BJX66DRAFT_320142</name>
</gene>
<protein>
    <submittedName>
        <fullName evidence="1">Uncharacterized protein</fullName>
    </submittedName>
</protein>
<accession>A0ABR4FHG0</accession>
<reference evidence="1 2" key="1">
    <citation type="submission" date="2024-07" db="EMBL/GenBank/DDBJ databases">
        <title>Section-level genome sequencing and comparative genomics of Aspergillus sections Usti and Cavernicolus.</title>
        <authorList>
            <consortium name="Lawrence Berkeley National Laboratory"/>
            <person name="Nybo J.L."/>
            <person name="Vesth T.C."/>
            <person name="Theobald S."/>
            <person name="Frisvad J.C."/>
            <person name="Larsen T.O."/>
            <person name="Kjaerboelling I."/>
            <person name="Rothschild-Mancinelli K."/>
            <person name="Lyhne E.K."/>
            <person name="Kogle M.E."/>
            <person name="Barry K."/>
            <person name="Clum A."/>
            <person name="Na H."/>
            <person name="Ledsgaard L."/>
            <person name="Lin J."/>
            <person name="Lipzen A."/>
            <person name="Kuo A."/>
            <person name="Riley R."/>
            <person name="Mondo S."/>
            <person name="Labutti K."/>
            <person name="Haridas S."/>
            <person name="Pangalinan J."/>
            <person name="Salamov A.A."/>
            <person name="Simmons B.A."/>
            <person name="Magnuson J.K."/>
            <person name="Chen J."/>
            <person name="Drula E."/>
            <person name="Henrissat B."/>
            <person name="Wiebenga A."/>
            <person name="Lubbers R.J."/>
            <person name="Gomes A.C."/>
            <person name="Makela M.R."/>
            <person name="Stajich J."/>
            <person name="Grigoriev I.V."/>
            <person name="Mortensen U.H."/>
            <person name="De Vries R.P."/>
            <person name="Baker S.E."/>
            <person name="Andersen M.R."/>
        </authorList>
    </citation>
    <scope>NUCLEOTIDE SEQUENCE [LARGE SCALE GENOMIC DNA]</scope>
    <source>
        <strain evidence="1 2">CBS 209.92</strain>
    </source>
</reference>
<evidence type="ECO:0000313" key="2">
    <source>
        <dbReference type="Proteomes" id="UP001610563"/>
    </source>
</evidence>
<keyword evidence="2" id="KW-1185">Reference proteome</keyword>
<sequence length="144" mass="16338">MERINSYASHEMLVAAREKAQQLLPRYECMRPDELRVELTVFLSTEGFVEVTETATLNSIMGDGRYFLQEWVTKSASTTRVAQEVYYGQNFFRFAGALVLAEFLDRTEAKFDARAWLHTWNAGFMSSPDHLICFPVPGSANSPG</sequence>
<proteinExistence type="predicted"/>